<proteinExistence type="predicted"/>
<accession>U3AM96</accession>
<dbReference type="Proteomes" id="UP000016567">
    <property type="component" value="Unassembled WGS sequence"/>
</dbReference>
<evidence type="ECO:0000313" key="1">
    <source>
        <dbReference type="EMBL" id="GAD74890.1"/>
    </source>
</evidence>
<sequence length="60" mass="7284">MQIKDFYLHTTFFVSKPNYLSDDTTKRLFKTDFEHLTIKHMDKYGLKVTYYAFSTIDQNH</sequence>
<comment type="caution">
    <text evidence="1">The sequence shown here is derived from an EMBL/GenBank/DDBJ whole genome shotgun (WGS) entry which is preliminary data.</text>
</comment>
<protein>
    <submittedName>
        <fullName evidence="1">Uncharacterized protein</fullName>
    </submittedName>
</protein>
<dbReference type="AlphaFoldDB" id="U3AM96"/>
<evidence type="ECO:0000313" key="2">
    <source>
        <dbReference type="Proteomes" id="UP000016567"/>
    </source>
</evidence>
<reference evidence="1 2" key="1">
    <citation type="submission" date="2013-09" db="EMBL/GenBank/DDBJ databases">
        <title>Whole genome shotgun sequence of Vibrio azureus NBRC 104587.</title>
        <authorList>
            <person name="Isaki S."/>
            <person name="Hosoyama A."/>
            <person name="Numata M."/>
            <person name="Hashimoto M."/>
            <person name="Hosoyama Y."/>
            <person name="Tsuchikane K."/>
            <person name="Noguchi M."/>
            <person name="Hirakata S."/>
            <person name="Ichikawa N."/>
            <person name="Ohji S."/>
            <person name="Yamazoe A."/>
            <person name="Fujita N."/>
        </authorList>
    </citation>
    <scope>NUCLEOTIDE SEQUENCE [LARGE SCALE GENOMIC DNA]</scope>
    <source>
        <strain evidence="1 2">NBRC 104587</strain>
    </source>
</reference>
<dbReference type="STRING" id="1219077.VAZ01S_016_00750"/>
<gene>
    <name evidence="1" type="ORF">VAZ01S_016_00750</name>
</gene>
<dbReference type="EMBL" id="BATL01000016">
    <property type="protein sequence ID" value="GAD74890.1"/>
    <property type="molecule type" value="Genomic_DNA"/>
</dbReference>
<organism evidence="1 2">
    <name type="scientific">Vibrio azureus NBRC 104587</name>
    <dbReference type="NCBI Taxonomy" id="1219077"/>
    <lineage>
        <taxon>Bacteria</taxon>
        <taxon>Pseudomonadati</taxon>
        <taxon>Pseudomonadota</taxon>
        <taxon>Gammaproteobacteria</taxon>
        <taxon>Vibrionales</taxon>
        <taxon>Vibrionaceae</taxon>
        <taxon>Vibrio</taxon>
    </lineage>
</organism>
<keyword evidence="2" id="KW-1185">Reference proteome</keyword>
<name>U3AM96_9VIBR</name>